<gene>
    <name evidence="1" type="ORF">SAMN04489732_10140</name>
</gene>
<dbReference type="OrthoDB" id="4329964at2"/>
<dbReference type="PANTHER" id="PTHR31299">
    <property type="entry name" value="ESTERASE, PUTATIVE (AFU_ORTHOLOGUE AFUA_1G05850)-RELATED"/>
    <property type="match status" value="1"/>
</dbReference>
<name>A0A1H8PR58_9PSEU</name>
<reference evidence="1 2" key="1">
    <citation type="submission" date="2016-10" db="EMBL/GenBank/DDBJ databases">
        <authorList>
            <person name="de Groot N.N."/>
        </authorList>
    </citation>
    <scope>NUCLEOTIDE SEQUENCE [LARGE SCALE GENOMIC DNA]</scope>
    <source>
        <strain evidence="1 2">DSM 44993</strain>
    </source>
</reference>
<sequence>MSQDIRAFIPASCDLLALGEPAHPEPAFGWVRNELFEQLAGDGFRSIALETDRVAALAVNDFVQDGADTLETVLSKGFSHDFGALETNRALVAWIREYNKTRPAEEKLAFHGFDASTETMSAPSPRPYLEHARDYLGLDLDIAGLTGEDEQWSRTEAVLDPAMSPGDTPEAERLRTIADDLMTRLYARAPELVLATSRAEWLRARTHLTGGLGLLRYHKQSAEPLELNERISLLAAVRDALMAQNLLEIREIEARRGPTLVFAHNLHLQRRPSYWGLSELKLNWFGAGAILASLVDDRYTFIASSLGRSAALGLEPPAADTYEGALQTGAAWSLTNATAVPDARTRTDIKVEQGYFPLTEATLNGADAVLHISDASLIRP</sequence>
<dbReference type="EMBL" id="FOEF01000001">
    <property type="protein sequence ID" value="SEO44502.1"/>
    <property type="molecule type" value="Genomic_DNA"/>
</dbReference>
<dbReference type="GO" id="GO:0046677">
    <property type="term" value="P:response to antibiotic"/>
    <property type="evidence" value="ECO:0007669"/>
    <property type="project" value="InterPro"/>
</dbReference>
<protein>
    <submittedName>
        <fullName evidence="1">Erythromycin esterase homolog</fullName>
    </submittedName>
</protein>
<dbReference type="InterPro" id="IPR007815">
    <property type="entry name" value="Emycin_Estase"/>
</dbReference>
<dbReference type="CDD" id="cd14728">
    <property type="entry name" value="Ere-like"/>
    <property type="match status" value="1"/>
</dbReference>
<organism evidence="1 2">
    <name type="scientific">Amycolatopsis saalfeldensis</name>
    <dbReference type="NCBI Taxonomy" id="394193"/>
    <lineage>
        <taxon>Bacteria</taxon>
        <taxon>Bacillati</taxon>
        <taxon>Actinomycetota</taxon>
        <taxon>Actinomycetes</taxon>
        <taxon>Pseudonocardiales</taxon>
        <taxon>Pseudonocardiaceae</taxon>
        <taxon>Amycolatopsis</taxon>
    </lineage>
</organism>
<dbReference type="RefSeq" id="WP_091610732.1">
    <property type="nucleotide sequence ID" value="NZ_FOEF01000001.1"/>
</dbReference>
<dbReference type="Proteomes" id="UP000198582">
    <property type="component" value="Unassembled WGS sequence"/>
</dbReference>
<dbReference type="InterPro" id="IPR052036">
    <property type="entry name" value="Hydrolase/PRTase-associated"/>
</dbReference>
<dbReference type="STRING" id="394193.SAMN04489732_10140"/>
<proteinExistence type="predicted"/>
<dbReference type="AlphaFoldDB" id="A0A1H8PR58"/>
<dbReference type="SUPFAM" id="SSF159501">
    <property type="entry name" value="EreA/ChaN-like"/>
    <property type="match status" value="1"/>
</dbReference>
<accession>A0A1H8PR58</accession>
<evidence type="ECO:0000313" key="1">
    <source>
        <dbReference type="EMBL" id="SEO44502.1"/>
    </source>
</evidence>
<dbReference type="PANTHER" id="PTHR31299:SF0">
    <property type="entry name" value="ESTERASE, PUTATIVE (AFU_ORTHOLOGUE AFUA_1G05850)-RELATED"/>
    <property type="match status" value="1"/>
</dbReference>
<dbReference type="Gene3D" id="3.30.1870.10">
    <property type="entry name" value="EreA-like, domain 2"/>
    <property type="match status" value="1"/>
</dbReference>
<dbReference type="Pfam" id="PF05139">
    <property type="entry name" value="Erythro_esteras"/>
    <property type="match status" value="1"/>
</dbReference>
<keyword evidence="2" id="KW-1185">Reference proteome</keyword>
<evidence type="ECO:0000313" key="2">
    <source>
        <dbReference type="Proteomes" id="UP000198582"/>
    </source>
</evidence>